<reference evidence="6 7" key="1">
    <citation type="journal article" date="2013" name="Genome Announc.">
        <title>Draft Genome Sequence of Amycolatopsis decaplanina Strain DSM 44594T.</title>
        <authorList>
            <person name="Kaur N."/>
            <person name="Kumar S."/>
            <person name="Bala M."/>
            <person name="Raghava G.P."/>
            <person name="Mayilraj S."/>
        </authorList>
    </citation>
    <scope>NUCLEOTIDE SEQUENCE [LARGE SCALE GENOMIC DNA]</scope>
    <source>
        <strain evidence="6 7">DSM 44594</strain>
    </source>
</reference>
<evidence type="ECO:0000256" key="1">
    <source>
        <dbReference type="ARBA" id="ARBA00023015"/>
    </source>
</evidence>
<keyword evidence="2" id="KW-0238">DNA-binding</keyword>
<dbReference type="GO" id="GO:0003677">
    <property type="term" value="F:DNA binding"/>
    <property type="evidence" value="ECO:0007669"/>
    <property type="project" value="UniProtKB-KW"/>
</dbReference>
<keyword evidence="3" id="KW-0804">Transcription</keyword>
<dbReference type="InterPro" id="IPR016032">
    <property type="entry name" value="Sig_transdc_resp-reg_C-effctor"/>
</dbReference>
<protein>
    <submittedName>
        <fullName evidence="6">Transcriptional regulator</fullName>
    </submittedName>
</protein>
<dbReference type="SUPFAM" id="SSF46894">
    <property type="entry name" value="C-terminal effector domain of the bipartite response regulators"/>
    <property type="match status" value="1"/>
</dbReference>
<dbReference type="Gene3D" id="1.10.10.10">
    <property type="entry name" value="Winged helix-like DNA-binding domain superfamily/Winged helix DNA-binding domain"/>
    <property type="match status" value="1"/>
</dbReference>
<accession>M2YJS7</accession>
<organism evidence="6 7">
    <name type="scientific">Amycolatopsis decaplanina DSM 44594</name>
    <dbReference type="NCBI Taxonomy" id="1284240"/>
    <lineage>
        <taxon>Bacteria</taxon>
        <taxon>Bacillati</taxon>
        <taxon>Actinomycetota</taxon>
        <taxon>Actinomycetes</taxon>
        <taxon>Pseudonocardiales</taxon>
        <taxon>Pseudonocardiaceae</taxon>
        <taxon>Amycolatopsis</taxon>
    </lineage>
</organism>
<name>M2YJS7_9PSEU</name>
<evidence type="ECO:0000259" key="5">
    <source>
        <dbReference type="PROSITE" id="PS50043"/>
    </source>
</evidence>
<feature type="domain" description="HTH luxR-type" evidence="5">
    <location>
        <begin position="361"/>
        <end position="426"/>
    </location>
</feature>
<sequence>MGNSWKTDDTQEVPRGTGPRSVRDLVGRVEVETIWDPLPKSHEGCPATAALTNLIRCTDRLGAIRQAEIALADDSCTRYARCVWHGVTVLICSGELLSADGHISRFESSSDDRLDDVVALLRAQHAKHAGDVSGVRTLLERLISSTPHRFVRDLAVPFLVEALATAGDVAAAEAVLDEYDFDELLAGRPAARPLLLAIRGELHLAAGRPAAALADMLACLRGPVSEVAAHSAVVRRRGVAALAAAADGRSELASALADEEEEAARGWGGLAYVGWAQYVRAMVDEPDRPSRLLNDAIDLLDAALSPAGIAASSYEQGVRLMESGDGTAAREQFKRAGQMARRIGNTKVAELAEKMLGELTQSLQQTQLTAQELKIAEMAQAGYSNKQIAERLVLTVRTIEFHLSNVYRKLGISGRRALLNKTLETP</sequence>
<dbReference type="InterPro" id="IPR000792">
    <property type="entry name" value="Tscrpt_reg_LuxR_C"/>
</dbReference>
<dbReference type="PROSITE" id="PS50043">
    <property type="entry name" value="HTH_LUXR_2"/>
    <property type="match status" value="1"/>
</dbReference>
<dbReference type="CDD" id="cd06170">
    <property type="entry name" value="LuxR_C_like"/>
    <property type="match status" value="1"/>
</dbReference>
<dbReference type="Pfam" id="PF00196">
    <property type="entry name" value="GerE"/>
    <property type="match status" value="1"/>
</dbReference>
<gene>
    <name evidence="6" type="ORF">H074_25727</name>
</gene>
<evidence type="ECO:0000313" key="7">
    <source>
        <dbReference type="Proteomes" id="UP000054226"/>
    </source>
</evidence>
<dbReference type="RefSeq" id="WP_007032970.1">
    <property type="nucleotide sequence ID" value="NZ_AOHO01000068.1"/>
</dbReference>
<proteinExistence type="predicted"/>
<dbReference type="AlphaFoldDB" id="M2YJS7"/>
<dbReference type="EMBL" id="AOHO01000068">
    <property type="protein sequence ID" value="EME54972.1"/>
    <property type="molecule type" value="Genomic_DNA"/>
</dbReference>
<comment type="caution">
    <text evidence="6">The sequence shown here is derived from an EMBL/GenBank/DDBJ whole genome shotgun (WGS) entry which is preliminary data.</text>
</comment>
<keyword evidence="7" id="KW-1185">Reference proteome</keyword>
<dbReference type="SMART" id="SM00421">
    <property type="entry name" value="HTH_LUXR"/>
    <property type="match status" value="1"/>
</dbReference>
<dbReference type="GO" id="GO:0006355">
    <property type="term" value="P:regulation of DNA-templated transcription"/>
    <property type="evidence" value="ECO:0007669"/>
    <property type="project" value="InterPro"/>
</dbReference>
<evidence type="ECO:0000256" key="4">
    <source>
        <dbReference type="SAM" id="MobiDB-lite"/>
    </source>
</evidence>
<dbReference type="PANTHER" id="PTHR44688:SF16">
    <property type="entry name" value="DNA-BINDING TRANSCRIPTIONAL ACTIVATOR DEVR_DOSR"/>
    <property type="match status" value="1"/>
</dbReference>
<dbReference type="PANTHER" id="PTHR44688">
    <property type="entry name" value="DNA-BINDING TRANSCRIPTIONAL ACTIVATOR DEVR_DOSR"/>
    <property type="match status" value="1"/>
</dbReference>
<dbReference type="OrthoDB" id="3629795at2"/>
<dbReference type="PRINTS" id="PR00038">
    <property type="entry name" value="HTHLUXR"/>
</dbReference>
<dbReference type="Proteomes" id="UP000054226">
    <property type="component" value="Unassembled WGS sequence"/>
</dbReference>
<evidence type="ECO:0000256" key="3">
    <source>
        <dbReference type="ARBA" id="ARBA00023163"/>
    </source>
</evidence>
<keyword evidence="1" id="KW-0805">Transcription regulation</keyword>
<dbReference type="InterPro" id="IPR036388">
    <property type="entry name" value="WH-like_DNA-bd_sf"/>
</dbReference>
<dbReference type="PROSITE" id="PS00622">
    <property type="entry name" value="HTH_LUXR_1"/>
    <property type="match status" value="1"/>
</dbReference>
<evidence type="ECO:0000313" key="6">
    <source>
        <dbReference type="EMBL" id="EME54972.1"/>
    </source>
</evidence>
<evidence type="ECO:0000256" key="2">
    <source>
        <dbReference type="ARBA" id="ARBA00023125"/>
    </source>
</evidence>
<feature type="region of interest" description="Disordered" evidence="4">
    <location>
        <begin position="1"/>
        <end position="21"/>
    </location>
</feature>
<dbReference type="PATRIC" id="fig|1284240.4.peg.5227"/>